<dbReference type="EMBL" id="JADJZA010000006">
    <property type="protein sequence ID" value="MBK9297096.1"/>
    <property type="molecule type" value="Genomic_DNA"/>
</dbReference>
<evidence type="ECO:0000256" key="1">
    <source>
        <dbReference type="ARBA" id="ARBA00010552"/>
    </source>
</evidence>
<dbReference type="FunFam" id="3.30.1330.40:FF:000001">
    <property type="entry name" value="L-PSP family endoribonuclease"/>
    <property type="match status" value="1"/>
</dbReference>
<comment type="caution">
    <text evidence="2">The sequence shown here is derived from an EMBL/GenBank/DDBJ whole genome shotgun (WGS) entry which is preliminary data.</text>
</comment>
<dbReference type="Pfam" id="PF01042">
    <property type="entry name" value="Ribonuc_L-PSP"/>
    <property type="match status" value="1"/>
</dbReference>
<dbReference type="Gene3D" id="3.30.1330.40">
    <property type="entry name" value="RutC-like"/>
    <property type="match status" value="1"/>
</dbReference>
<dbReference type="CDD" id="cd00448">
    <property type="entry name" value="YjgF_YER057c_UK114_family"/>
    <property type="match status" value="1"/>
</dbReference>
<accession>A0A936NDL7</accession>
<dbReference type="GO" id="GO:0005829">
    <property type="term" value="C:cytosol"/>
    <property type="evidence" value="ECO:0007669"/>
    <property type="project" value="TreeGrafter"/>
</dbReference>
<protein>
    <submittedName>
        <fullName evidence="2">RidA family protein</fullName>
    </submittedName>
</protein>
<dbReference type="InterPro" id="IPR035959">
    <property type="entry name" value="RutC-like_sf"/>
</dbReference>
<organism evidence="2 3">
    <name type="scientific">Candidatus Neomicrothrix subdominans</name>
    <dbReference type="NCBI Taxonomy" id="2954438"/>
    <lineage>
        <taxon>Bacteria</taxon>
        <taxon>Bacillati</taxon>
        <taxon>Actinomycetota</taxon>
        <taxon>Acidimicrobiia</taxon>
        <taxon>Acidimicrobiales</taxon>
        <taxon>Microthrixaceae</taxon>
        <taxon>Candidatus Neomicrothrix</taxon>
    </lineage>
</organism>
<dbReference type="PANTHER" id="PTHR11803:SF58">
    <property type="entry name" value="PROTEIN HMF1-RELATED"/>
    <property type="match status" value="1"/>
</dbReference>
<gene>
    <name evidence="2" type="ORF">IPN02_09730</name>
</gene>
<dbReference type="GO" id="GO:0019239">
    <property type="term" value="F:deaminase activity"/>
    <property type="evidence" value="ECO:0007669"/>
    <property type="project" value="TreeGrafter"/>
</dbReference>
<dbReference type="PANTHER" id="PTHR11803">
    <property type="entry name" value="2-IMINOBUTANOATE/2-IMINOPROPANOATE DEAMINASE RIDA"/>
    <property type="match status" value="1"/>
</dbReference>
<evidence type="ECO:0000313" key="3">
    <source>
        <dbReference type="Proteomes" id="UP000727993"/>
    </source>
</evidence>
<dbReference type="Proteomes" id="UP000727993">
    <property type="component" value="Unassembled WGS sequence"/>
</dbReference>
<dbReference type="NCBIfam" id="TIGR00004">
    <property type="entry name" value="Rid family detoxifying hydrolase"/>
    <property type="match status" value="1"/>
</dbReference>
<dbReference type="AlphaFoldDB" id="A0A936NDL7"/>
<name>A0A936NDL7_9ACTN</name>
<reference evidence="2 3" key="1">
    <citation type="submission" date="2020-10" db="EMBL/GenBank/DDBJ databases">
        <title>Connecting structure to function with the recovery of over 1000 high-quality activated sludge metagenome-assembled genomes encoding full-length rRNA genes using long-read sequencing.</title>
        <authorList>
            <person name="Singleton C.M."/>
            <person name="Petriglieri F."/>
            <person name="Kristensen J.M."/>
            <person name="Kirkegaard R.H."/>
            <person name="Michaelsen T.Y."/>
            <person name="Andersen M.H."/>
            <person name="Karst S.M."/>
            <person name="Dueholm M.S."/>
            <person name="Nielsen P.H."/>
            <person name="Albertsen M."/>
        </authorList>
    </citation>
    <scope>NUCLEOTIDE SEQUENCE [LARGE SCALE GENOMIC DNA]</scope>
    <source>
        <strain evidence="2">Lyne_18-Q3-R50-59_MAXAC.006</strain>
    </source>
</reference>
<sequence>MRRPITSPTAAAVGPYSHGVDADGVVYCSGQTPIDPATGALVEGDVARRTEQCFDNLFGVLAAAGLTPEDVVKINVFLTDMDDFEEMNRVYASRFVEPFPARTTIGVASLPLGSNIEIDLIAQRR</sequence>
<proteinExistence type="inferred from homology"/>
<dbReference type="InterPro" id="IPR006056">
    <property type="entry name" value="RidA"/>
</dbReference>
<comment type="similarity">
    <text evidence="1">Belongs to the RutC family.</text>
</comment>
<dbReference type="SUPFAM" id="SSF55298">
    <property type="entry name" value="YjgF-like"/>
    <property type="match status" value="1"/>
</dbReference>
<dbReference type="InterPro" id="IPR006175">
    <property type="entry name" value="YjgF/YER057c/UK114"/>
</dbReference>
<evidence type="ECO:0000313" key="2">
    <source>
        <dbReference type="EMBL" id="MBK9297096.1"/>
    </source>
</evidence>